<dbReference type="RefSeq" id="WP_018778262.1">
    <property type="nucleotide sequence ID" value="NZ_BDDW01000005.1"/>
</dbReference>
<dbReference type="Gene3D" id="1.10.10.10">
    <property type="entry name" value="Winged helix-like DNA-binding domain superfamily/Winged helix DNA-binding domain"/>
    <property type="match status" value="1"/>
</dbReference>
<gene>
    <name evidence="2" type="ORF">J2T10_002127</name>
</gene>
<dbReference type="PANTHER" id="PTHR33164:SF104">
    <property type="entry name" value="TRANSCRIPTIONAL REGULATORY PROTEIN"/>
    <property type="match status" value="1"/>
</dbReference>
<dbReference type="PRINTS" id="PR00598">
    <property type="entry name" value="HTHMARR"/>
</dbReference>
<dbReference type="Proteomes" id="UP001244563">
    <property type="component" value="Unassembled WGS sequence"/>
</dbReference>
<dbReference type="InterPro" id="IPR000835">
    <property type="entry name" value="HTH_MarR-typ"/>
</dbReference>
<evidence type="ECO:0000259" key="1">
    <source>
        <dbReference type="PROSITE" id="PS50995"/>
    </source>
</evidence>
<dbReference type="PANTHER" id="PTHR33164">
    <property type="entry name" value="TRANSCRIPTIONAL REGULATOR, MARR FAMILY"/>
    <property type="match status" value="1"/>
</dbReference>
<evidence type="ECO:0000313" key="2">
    <source>
        <dbReference type="EMBL" id="MDQ0102474.1"/>
    </source>
</evidence>
<comment type="caution">
    <text evidence="2">The sequence shown here is derived from an EMBL/GenBank/DDBJ whole genome shotgun (WGS) entry which is preliminary data.</text>
</comment>
<dbReference type="EMBL" id="JAUSSW010000005">
    <property type="protein sequence ID" value="MDQ0102474.1"/>
    <property type="molecule type" value="Genomic_DNA"/>
</dbReference>
<reference evidence="2 3" key="1">
    <citation type="submission" date="2023-07" db="EMBL/GenBank/DDBJ databases">
        <title>Sorghum-associated microbial communities from plants grown in Nebraska, USA.</title>
        <authorList>
            <person name="Schachtman D."/>
        </authorList>
    </citation>
    <scope>NUCLEOTIDE SEQUENCE [LARGE SCALE GENOMIC DNA]</scope>
    <source>
        <strain evidence="2 3">CC523</strain>
    </source>
</reference>
<protein>
    <submittedName>
        <fullName evidence="2">DNA-binding MarR family transcriptional regulator</fullName>
    </submittedName>
</protein>
<sequence>MGKQPDTSDTVDSILEDWAREKPGLDAGTIGVFGRLAQIIIKQRVIENSVFEKYGLTLASFDVLANLRRSGEPHRKTAGELASSSMLTTGGITFRLDRMEEQNLIERVRTRTDRRVVYAQLTPHGKDVIDSIFEEHLATQRQMLAGLNAKEITQLSGLLRKVSASIDQFEDGQSVPTADAGK</sequence>
<dbReference type="SUPFAM" id="SSF46785">
    <property type="entry name" value="Winged helix' DNA-binding domain"/>
    <property type="match status" value="1"/>
</dbReference>
<dbReference type="PROSITE" id="PS50995">
    <property type="entry name" value="HTH_MARR_2"/>
    <property type="match status" value="1"/>
</dbReference>
<dbReference type="GO" id="GO:0003677">
    <property type="term" value="F:DNA binding"/>
    <property type="evidence" value="ECO:0007669"/>
    <property type="project" value="UniProtKB-KW"/>
</dbReference>
<dbReference type="InterPro" id="IPR036388">
    <property type="entry name" value="WH-like_DNA-bd_sf"/>
</dbReference>
<accession>A0ABT9TLE6</accession>
<dbReference type="InterPro" id="IPR039422">
    <property type="entry name" value="MarR/SlyA-like"/>
</dbReference>
<feature type="domain" description="HTH marR-type" evidence="1">
    <location>
        <begin position="29"/>
        <end position="164"/>
    </location>
</feature>
<name>A0ABT9TLE6_PAENI</name>
<dbReference type="InterPro" id="IPR036390">
    <property type="entry name" value="WH_DNA-bd_sf"/>
</dbReference>
<keyword evidence="2" id="KW-0238">DNA-binding</keyword>
<dbReference type="GeneID" id="84019602"/>
<keyword evidence="3" id="KW-1185">Reference proteome</keyword>
<proteinExistence type="predicted"/>
<organism evidence="2 3">
    <name type="scientific">Paenarthrobacter nicotinovorans</name>
    <name type="common">Arthrobacter nicotinovorans</name>
    <dbReference type="NCBI Taxonomy" id="29320"/>
    <lineage>
        <taxon>Bacteria</taxon>
        <taxon>Bacillati</taxon>
        <taxon>Actinomycetota</taxon>
        <taxon>Actinomycetes</taxon>
        <taxon>Micrococcales</taxon>
        <taxon>Micrococcaceae</taxon>
        <taxon>Paenarthrobacter</taxon>
    </lineage>
</organism>
<evidence type="ECO:0000313" key="3">
    <source>
        <dbReference type="Proteomes" id="UP001244563"/>
    </source>
</evidence>
<dbReference type="SMART" id="SM00347">
    <property type="entry name" value="HTH_MARR"/>
    <property type="match status" value="1"/>
</dbReference>
<dbReference type="Pfam" id="PF12802">
    <property type="entry name" value="MarR_2"/>
    <property type="match status" value="1"/>
</dbReference>